<dbReference type="AlphaFoldDB" id="A0A2C5YTH4"/>
<dbReference type="InterPro" id="IPR053826">
    <property type="entry name" value="WDR75"/>
</dbReference>
<evidence type="ECO:0000256" key="4">
    <source>
        <dbReference type="ARBA" id="ARBA00022574"/>
    </source>
</evidence>
<gene>
    <name evidence="10" type="ORF">CDD82_7261</name>
</gene>
<dbReference type="SMART" id="SM00320">
    <property type="entry name" value="WD40"/>
    <property type="match status" value="2"/>
</dbReference>
<evidence type="ECO:0000313" key="10">
    <source>
        <dbReference type="EMBL" id="PHH70211.1"/>
    </source>
</evidence>
<dbReference type="InterPro" id="IPR001680">
    <property type="entry name" value="WD40_rpt"/>
</dbReference>
<dbReference type="PANTHER" id="PTHR44215">
    <property type="entry name" value="WD REPEAT-CONTAINING PROTEIN 75"/>
    <property type="match status" value="1"/>
</dbReference>
<dbReference type="OrthoDB" id="4096at2759"/>
<organism evidence="10 11">
    <name type="scientific">Ophiocordyceps australis</name>
    <dbReference type="NCBI Taxonomy" id="1399860"/>
    <lineage>
        <taxon>Eukaryota</taxon>
        <taxon>Fungi</taxon>
        <taxon>Dikarya</taxon>
        <taxon>Ascomycota</taxon>
        <taxon>Pezizomycotina</taxon>
        <taxon>Sordariomycetes</taxon>
        <taxon>Hypocreomycetidae</taxon>
        <taxon>Hypocreales</taxon>
        <taxon>Ophiocordycipitaceae</taxon>
        <taxon>Ophiocordyceps</taxon>
    </lineage>
</organism>
<dbReference type="GO" id="GO:2000234">
    <property type="term" value="P:positive regulation of rRNA processing"/>
    <property type="evidence" value="ECO:0007669"/>
    <property type="project" value="TreeGrafter"/>
</dbReference>
<feature type="region of interest" description="Disordered" evidence="9">
    <location>
        <begin position="713"/>
        <end position="747"/>
    </location>
</feature>
<evidence type="ECO:0000256" key="5">
    <source>
        <dbReference type="ARBA" id="ARBA00022737"/>
    </source>
</evidence>
<evidence type="ECO:0000256" key="3">
    <source>
        <dbReference type="ARBA" id="ARBA00022552"/>
    </source>
</evidence>
<sequence>MVVVPSIAKGEQCDAIIMVESRGQHHIDIVAYPDNSGSGREPKPIITNPKPKSGIELLEASSDGQFLVGALGHRLFLGVASHATPSEWLKSQYNFYSFEVGEIISALDMRIQQRPLSTVVNKKKGQSPSHTVIDVVAGGSNGSIFVYRDLLSRLENAGKPQFVKTAVHAQKLHWHRKAVHALKWSHDGNYLISGGSENTLVTWQMDTCKPDFLPHLSGSVENIVVSASGASYAVHLDDNSAMILSTAEMSPTTYVSGIQSAVTDISIPKDSLVKRAWTVADSVRRPIPAAIKPRDPSKLHVCVGNGRQATMTGDLSAPMLQTFDLENFTSVSRQALARTQPTHSNTTTKGFAVTEPVVSHIAFSANGQWLASVDEWRPSIKDVPNVGGDFKRQTISERYEVYLKFWQVGPEGGSLALVSRINAPHSTSCPEAVLDLAADRSSTCFATLGADATVRLWRPRSQSHAADAGRDASAEGTTISWICSHAAVVGNDAGNGTEIDLAEAEMEHTHEGAIAFSEDGSVVFAAFGLGDRGAVHVIDTASGRVVKTLEGLWEGRLHSIRCLSCYVVVLSDNLCVYDVVGDELRYGVVVPKTEGAHELLQLAVDDCSGHFAVALPIAGVSCIGVFDPEESEPLLVRTIPHRIVSLLSTPDASGFLVLDDAAQVWVVSKESDGASLMIARSLQDLQLDGPAEKSETAVPLPTNDVIMAAGDETIEDEAGHTDEDDEQDGIDEDGDVDMDNDDFSPSVLPQQHLSAIFDASPAFAAPSVEDLFYKVADLLATKPLSA</sequence>
<dbReference type="PROSITE" id="PS50082">
    <property type="entry name" value="WD_REPEATS_2"/>
    <property type="match status" value="1"/>
</dbReference>
<evidence type="ECO:0000256" key="7">
    <source>
        <dbReference type="ARBA" id="ARBA00023242"/>
    </source>
</evidence>
<dbReference type="GO" id="GO:0003723">
    <property type="term" value="F:RNA binding"/>
    <property type="evidence" value="ECO:0007669"/>
    <property type="project" value="InterPro"/>
</dbReference>
<keyword evidence="6" id="KW-0804">Transcription</keyword>
<evidence type="ECO:0000256" key="9">
    <source>
        <dbReference type="SAM" id="MobiDB-lite"/>
    </source>
</evidence>
<keyword evidence="7" id="KW-0539">Nucleus</keyword>
<dbReference type="PROSITE" id="PS50294">
    <property type="entry name" value="WD_REPEATS_REGION"/>
    <property type="match status" value="1"/>
</dbReference>
<dbReference type="Gene3D" id="2.130.10.10">
    <property type="entry name" value="YVTN repeat-like/Quinoprotein amine dehydrogenase"/>
    <property type="match status" value="2"/>
</dbReference>
<dbReference type="EMBL" id="NJEU01000828">
    <property type="protein sequence ID" value="PHH70211.1"/>
    <property type="molecule type" value="Genomic_DNA"/>
</dbReference>
<name>A0A2C5YTH4_9HYPO</name>
<comment type="caution">
    <text evidence="10">The sequence shown here is derived from an EMBL/GenBank/DDBJ whole genome shotgun (WGS) entry which is preliminary data.</text>
</comment>
<accession>A0A2C5YTH4</accession>
<dbReference type="Pfam" id="PF23869">
    <property type="entry name" value="Beta-prop_WDR75_1st"/>
    <property type="match status" value="1"/>
</dbReference>
<proteinExistence type="predicted"/>
<dbReference type="SUPFAM" id="SSF101908">
    <property type="entry name" value="Putative isomerase YbhE"/>
    <property type="match status" value="1"/>
</dbReference>
<reference evidence="10 11" key="1">
    <citation type="submission" date="2017-06" db="EMBL/GenBank/DDBJ databases">
        <title>Ant-infecting Ophiocordyceps genomes reveal a high diversity of potential behavioral manipulation genes and a possible major role for enterotoxins.</title>
        <authorList>
            <person name="De Bekker C."/>
            <person name="Evans H.C."/>
            <person name="Brachmann A."/>
            <person name="Hughes D.P."/>
        </authorList>
    </citation>
    <scope>NUCLEOTIDE SEQUENCE [LARGE SCALE GENOMIC DNA]</scope>
    <source>
        <strain evidence="10 11">1348a</strain>
    </source>
</reference>
<keyword evidence="4 8" id="KW-0853">WD repeat</keyword>
<keyword evidence="11" id="KW-1185">Reference proteome</keyword>
<feature type="repeat" description="WD" evidence="8">
    <location>
        <begin position="172"/>
        <end position="207"/>
    </location>
</feature>
<keyword evidence="3" id="KW-0698">rRNA processing</keyword>
<dbReference type="InterPro" id="IPR015943">
    <property type="entry name" value="WD40/YVTN_repeat-like_dom_sf"/>
</dbReference>
<feature type="compositionally biased region" description="Acidic residues" evidence="9">
    <location>
        <begin position="713"/>
        <end position="742"/>
    </location>
</feature>
<evidence type="ECO:0000256" key="6">
    <source>
        <dbReference type="ARBA" id="ARBA00023163"/>
    </source>
</evidence>
<dbReference type="GO" id="GO:0006364">
    <property type="term" value="P:rRNA processing"/>
    <property type="evidence" value="ECO:0007669"/>
    <property type="project" value="UniProtKB-KW"/>
</dbReference>
<protein>
    <submittedName>
        <fullName evidence="10">Uncharacterized protein</fullName>
    </submittedName>
</protein>
<dbReference type="GO" id="GO:0045943">
    <property type="term" value="P:positive regulation of transcription by RNA polymerase I"/>
    <property type="evidence" value="ECO:0007669"/>
    <property type="project" value="InterPro"/>
</dbReference>
<evidence type="ECO:0000256" key="8">
    <source>
        <dbReference type="PROSITE-ProRule" id="PRU00221"/>
    </source>
</evidence>
<evidence type="ECO:0000256" key="1">
    <source>
        <dbReference type="ARBA" id="ARBA00004604"/>
    </source>
</evidence>
<keyword evidence="5" id="KW-0677">Repeat</keyword>
<dbReference type="Proteomes" id="UP000224854">
    <property type="component" value="Unassembled WGS sequence"/>
</dbReference>
<evidence type="ECO:0000256" key="2">
    <source>
        <dbReference type="ARBA" id="ARBA00022517"/>
    </source>
</evidence>
<dbReference type="PANTHER" id="PTHR44215:SF1">
    <property type="entry name" value="WD REPEAT-CONTAINING PROTEIN 75"/>
    <property type="match status" value="1"/>
</dbReference>
<evidence type="ECO:0000313" key="11">
    <source>
        <dbReference type="Proteomes" id="UP000224854"/>
    </source>
</evidence>
<keyword evidence="2" id="KW-0690">Ribosome biogenesis</keyword>
<dbReference type="GO" id="GO:0032040">
    <property type="term" value="C:small-subunit processome"/>
    <property type="evidence" value="ECO:0007669"/>
    <property type="project" value="InterPro"/>
</dbReference>
<comment type="subcellular location">
    <subcellularLocation>
        <location evidence="1">Nucleus</location>
        <location evidence="1">Nucleolus</location>
    </subcellularLocation>
</comment>